<evidence type="ECO:0000313" key="9">
    <source>
        <dbReference type="EMBL" id="QDV35371.1"/>
    </source>
</evidence>
<dbReference type="GO" id="GO:0016151">
    <property type="term" value="F:nickel cation binding"/>
    <property type="evidence" value="ECO:0007669"/>
    <property type="project" value="InterPro"/>
</dbReference>
<reference evidence="9 10" key="1">
    <citation type="submission" date="2019-02" db="EMBL/GenBank/DDBJ databases">
        <title>Deep-cultivation of Planctomycetes and their phenomic and genomic characterization uncovers novel biology.</title>
        <authorList>
            <person name="Wiegand S."/>
            <person name="Jogler M."/>
            <person name="Boedeker C."/>
            <person name="Pinto D."/>
            <person name="Vollmers J."/>
            <person name="Rivas-Marin E."/>
            <person name="Kohn T."/>
            <person name="Peeters S.H."/>
            <person name="Heuer A."/>
            <person name="Rast P."/>
            <person name="Oberbeckmann S."/>
            <person name="Bunk B."/>
            <person name="Jeske O."/>
            <person name="Meyerdierks A."/>
            <person name="Storesund J.E."/>
            <person name="Kallscheuer N."/>
            <person name="Luecker S."/>
            <person name="Lage O.M."/>
            <person name="Pohl T."/>
            <person name="Merkel B.J."/>
            <person name="Hornburger P."/>
            <person name="Mueller R.-W."/>
            <person name="Bruemmer F."/>
            <person name="Labrenz M."/>
            <person name="Spormann A.M."/>
            <person name="Op den Camp H."/>
            <person name="Overmann J."/>
            <person name="Amann R."/>
            <person name="Jetten M.S.M."/>
            <person name="Mascher T."/>
            <person name="Medema M.H."/>
            <person name="Devos D.P."/>
            <person name="Kaster A.-K."/>
            <person name="Ovreas L."/>
            <person name="Rohde M."/>
            <person name="Galperin M.Y."/>
            <person name="Jogler C."/>
        </authorList>
    </citation>
    <scope>NUCLEOTIDE SEQUENCE [LARGE SCALE GENOMIC DNA]</scope>
    <source>
        <strain evidence="9 10">ElP</strain>
    </source>
</reference>
<dbReference type="SUPFAM" id="SSF52540">
    <property type="entry name" value="P-loop containing nucleoside triphosphate hydrolases"/>
    <property type="match status" value="1"/>
</dbReference>
<dbReference type="Pfam" id="PF02492">
    <property type="entry name" value="cobW"/>
    <property type="match status" value="1"/>
</dbReference>
<evidence type="ECO:0000256" key="3">
    <source>
        <dbReference type="ARBA" id="ARBA00022723"/>
    </source>
</evidence>
<dbReference type="NCBIfam" id="TIGR00073">
    <property type="entry name" value="hypB"/>
    <property type="match status" value="1"/>
</dbReference>
<dbReference type="KEGG" id="tpla:ElP_32740"/>
<dbReference type="PANTHER" id="PTHR30134:SF2">
    <property type="entry name" value="HYDROGENASE MATURATION FACTOR HYPB"/>
    <property type="match status" value="1"/>
</dbReference>
<keyword evidence="10" id="KW-1185">Reference proteome</keyword>
<dbReference type="PIRSF" id="PIRSF005624">
    <property type="entry name" value="Ni-bind_GTPase"/>
    <property type="match status" value="1"/>
</dbReference>
<dbReference type="AlphaFoldDB" id="A0A518H3D8"/>
<accession>A0A518H3D8</accession>
<keyword evidence="2" id="KW-0533">Nickel</keyword>
<dbReference type="GO" id="GO:0008270">
    <property type="term" value="F:zinc ion binding"/>
    <property type="evidence" value="ECO:0007669"/>
    <property type="project" value="TreeGrafter"/>
</dbReference>
<dbReference type="InterPro" id="IPR004392">
    <property type="entry name" value="Hyd_mat_HypB"/>
</dbReference>
<sequence>MTTPPRLVQVRHRVLKQNDLVARGLRSRFREAGVYVVSLVSGPGSGKTAFLERVLTTLRVRDGLRVAALVGDLATDNDARRLARSRAPVRQITTGTVCHLDAAMVSAALDGWRLEELDYLFIENVGNLVCPSTFDLGEDLRLVLFSVTEGEDKPLKYPTIFHTADEAIITKTDLAPAVEFDAEAAHRGVESVRPGMAIFEVSAKTGEGLDRWLDALSARRSGALG</sequence>
<keyword evidence="4" id="KW-0547">Nucleotide-binding</keyword>
<dbReference type="Proteomes" id="UP000317835">
    <property type="component" value="Chromosome"/>
</dbReference>
<keyword evidence="3" id="KW-0479">Metal-binding</keyword>
<dbReference type="InterPro" id="IPR027417">
    <property type="entry name" value="P-loop_NTPase"/>
</dbReference>
<keyword evidence="6" id="KW-0862">Zinc</keyword>
<dbReference type="Gene3D" id="3.40.50.300">
    <property type="entry name" value="P-loop containing nucleotide triphosphate hydrolases"/>
    <property type="match status" value="1"/>
</dbReference>
<proteinExistence type="inferred from homology"/>
<evidence type="ECO:0000256" key="5">
    <source>
        <dbReference type="ARBA" id="ARBA00022801"/>
    </source>
</evidence>
<keyword evidence="7" id="KW-0342">GTP-binding</keyword>
<gene>
    <name evidence="9" type="primary">hypB</name>
    <name evidence="9" type="ORF">ElP_32740</name>
</gene>
<evidence type="ECO:0000256" key="7">
    <source>
        <dbReference type="ARBA" id="ARBA00023134"/>
    </source>
</evidence>
<evidence type="ECO:0000256" key="2">
    <source>
        <dbReference type="ARBA" id="ARBA00022596"/>
    </source>
</evidence>
<evidence type="ECO:0000259" key="8">
    <source>
        <dbReference type="Pfam" id="PF02492"/>
    </source>
</evidence>
<dbReference type="GO" id="GO:0051604">
    <property type="term" value="P:protein maturation"/>
    <property type="evidence" value="ECO:0007669"/>
    <property type="project" value="InterPro"/>
</dbReference>
<dbReference type="InterPro" id="IPR003495">
    <property type="entry name" value="CobW/HypB/UreG_nucleotide-bd"/>
</dbReference>
<dbReference type="RefSeq" id="WP_145270924.1">
    <property type="nucleotide sequence ID" value="NZ_CP036426.1"/>
</dbReference>
<keyword evidence="5" id="KW-0378">Hydrolase</keyword>
<feature type="domain" description="CobW/HypB/UreG nucleotide-binding" evidence="8">
    <location>
        <begin position="38"/>
        <end position="198"/>
    </location>
</feature>
<protein>
    <submittedName>
        <fullName evidence="9">Hydrogenase isoenzymes nickel incorporation protein HypB</fullName>
    </submittedName>
</protein>
<name>A0A518H3D8_9BACT</name>
<dbReference type="PANTHER" id="PTHR30134">
    <property type="entry name" value="HYDROGENASE PROTEIN ASSEMBLY PROTEIN, NICKEL CHAPERONE"/>
    <property type="match status" value="1"/>
</dbReference>
<dbReference type="GO" id="GO:0005525">
    <property type="term" value="F:GTP binding"/>
    <property type="evidence" value="ECO:0007669"/>
    <property type="project" value="UniProtKB-KW"/>
</dbReference>
<organism evidence="9 10">
    <name type="scientific">Tautonia plasticadhaerens</name>
    <dbReference type="NCBI Taxonomy" id="2527974"/>
    <lineage>
        <taxon>Bacteria</taxon>
        <taxon>Pseudomonadati</taxon>
        <taxon>Planctomycetota</taxon>
        <taxon>Planctomycetia</taxon>
        <taxon>Isosphaerales</taxon>
        <taxon>Isosphaeraceae</taxon>
        <taxon>Tautonia</taxon>
    </lineage>
</organism>
<dbReference type="EMBL" id="CP036426">
    <property type="protein sequence ID" value="QDV35371.1"/>
    <property type="molecule type" value="Genomic_DNA"/>
</dbReference>
<evidence type="ECO:0000256" key="4">
    <source>
        <dbReference type="ARBA" id="ARBA00022741"/>
    </source>
</evidence>
<evidence type="ECO:0000256" key="6">
    <source>
        <dbReference type="ARBA" id="ARBA00022833"/>
    </source>
</evidence>
<dbReference type="OrthoDB" id="9802035at2"/>
<comment type="similarity">
    <text evidence="1">Belongs to the SIMIBI class G3E GTPase family. HypB/HupM subfamily.</text>
</comment>
<dbReference type="GO" id="GO:0003924">
    <property type="term" value="F:GTPase activity"/>
    <property type="evidence" value="ECO:0007669"/>
    <property type="project" value="InterPro"/>
</dbReference>
<evidence type="ECO:0000313" key="10">
    <source>
        <dbReference type="Proteomes" id="UP000317835"/>
    </source>
</evidence>
<evidence type="ECO:0000256" key="1">
    <source>
        <dbReference type="ARBA" id="ARBA00006211"/>
    </source>
</evidence>